<dbReference type="SUPFAM" id="SSF55729">
    <property type="entry name" value="Acyl-CoA N-acyltransferases (Nat)"/>
    <property type="match status" value="1"/>
</dbReference>
<dbReference type="NCBIfam" id="TIGR03448">
    <property type="entry name" value="mycothiol_MshD"/>
    <property type="match status" value="1"/>
</dbReference>
<feature type="binding site" evidence="4">
    <location>
        <begin position="243"/>
        <end position="245"/>
    </location>
    <ligand>
        <name>acetyl-CoA</name>
        <dbReference type="ChEBI" id="CHEBI:57288"/>
        <label>2</label>
    </ligand>
</feature>
<comment type="subunit">
    <text evidence="4">Monomer.</text>
</comment>
<evidence type="ECO:0000256" key="4">
    <source>
        <dbReference type="HAMAP-Rule" id="MF_01698"/>
    </source>
</evidence>
<dbReference type="GO" id="GO:0008999">
    <property type="term" value="F:protein-N-terminal-alanine acetyltransferase activity"/>
    <property type="evidence" value="ECO:0007669"/>
    <property type="project" value="TreeGrafter"/>
</dbReference>
<evidence type="ECO:0000256" key="3">
    <source>
        <dbReference type="ARBA" id="ARBA00023315"/>
    </source>
</evidence>
<dbReference type="eggNOG" id="COG0454">
    <property type="taxonomic scope" value="Bacteria"/>
</dbReference>
<keyword evidence="7" id="KW-1185">Reference proteome</keyword>
<accession>H5XNC3</accession>
<evidence type="ECO:0000256" key="1">
    <source>
        <dbReference type="ARBA" id="ARBA00022679"/>
    </source>
</evidence>
<dbReference type="STRING" id="882082.SaccyDRAFT_4961"/>
<evidence type="ECO:0000256" key="2">
    <source>
        <dbReference type="ARBA" id="ARBA00022737"/>
    </source>
</evidence>
<dbReference type="Pfam" id="PF00583">
    <property type="entry name" value="Acetyltransf_1"/>
    <property type="match status" value="2"/>
</dbReference>
<dbReference type="PANTHER" id="PTHR43617:SF31">
    <property type="entry name" value="MYCOTHIOL ACETYLTRANSFERASE"/>
    <property type="match status" value="1"/>
</dbReference>
<comment type="similarity">
    <text evidence="4">Belongs to the acetyltransferase family. MshD subfamily.</text>
</comment>
<dbReference type="PANTHER" id="PTHR43617">
    <property type="entry name" value="L-AMINO ACID N-ACETYLTRANSFERASE"/>
    <property type="match status" value="1"/>
</dbReference>
<dbReference type="RefSeq" id="WP_005460290.1">
    <property type="nucleotide sequence ID" value="NZ_CM001440.1"/>
</dbReference>
<dbReference type="Proteomes" id="UP000002791">
    <property type="component" value="Chromosome"/>
</dbReference>
<dbReference type="EC" id="2.3.1.189" evidence="4"/>
<feature type="binding site" evidence="4">
    <location>
        <position position="183"/>
    </location>
    <ligand>
        <name>1D-myo-inositol 2-(L-cysteinylamino)-2-deoxy-alpha-D-glucopyranoside</name>
        <dbReference type="ChEBI" id="CHEBI:58887"/>
    </ligand>
</feature>
<name>H5XNC3_9PSEU</name>
<dbReference type="HOGENOM" id="CLU_068014_0_0_11"/>
<feature type="binding site" evidence="4">
    <location>
        <position position="277"/>
    </location>
    <ligand>
        <name>1D-myo-inositol 2-(L-cysteinylamino)-2-deoxy-alpha-D-glucopyranoside</name>
        <dbReference type="ChEBI" id="CHEBI:58887"/>
    </ligand>
</feature>
<feature type="binding site" evidence="4">
    <location>
        <begin position="90"/>
        <end position="95"/>
    </location>
    <ligand>
        <name>acetyl-CoA</name>
        <dbReference type="ChEBI" id="CHEBI:57288"/>
        <label>1</label>
    </ligand>
</feature>
<dbReference type="CDD" id="cd04301">
    <property type="entry name" value="NAT_SF"/>
    <property type="match status" value="2"/>
</dbReference>
<dbReference type="InterPro" id="IPR016181">
    <property type="entry name" value="Acyl_CoA_acyltransferase"/>
</dbReference>
<feature type="domain" description="N-acetyltransferase" evidence="5">
    <location>
        <begin position="156"/>
        <end position="307"/>
    </location>
</feature>
<evidence type="ECO:0000313" key="7">
    <source>
        <dbReference type="Proteomes" id="UP000002791"/>
    </source>
</evidence>
<protein>
    <recommendedName>
        <fullName evidence="4">Mycothiol acetyltransferase</fullName>
        <shortName evidence="4">MSH acetyltransferase</shortName>
        <ecNumber evidence="4">2.3.1.189</ecNumber>
    </recommendedName>
    <alternativeName>
        <fullName evidence="4">Mycothiol synthase</fullName>
    </alternativeName>
</protein>
<dbReference type="HAMAP" id="MF_01698">
    <property type="entry name" value="MshD"/>
    <property type="match status" value="1"/>
</dbReference>
<dbReference type="Gene3D" id="3.40.630.30">
    <property type="match status" value="1"/>
</dbReference>
<evidence type="ECO:0000259" key="5">
    <source>
        <dbReference type="PROSITE" id="PS51186"/>
    </source>
</evidence>
<gene>
    <name evidence="4" type="primary">mshD</name>
    <name evidence="6" type="ORF">SaccyDRAFT_4961</name>
</gene>
<dbReference type="GO" id="GO:0010125">
    <property type="term" value="P:mycothiol biosynthetic process"/>
    <property type="evidence" value="ECO:0007669"/>
    <property type="project" value="UniProtKB-UniRule"/>
</dbReference>
<dbReference type="PIRSF" id="PIRSF021524">
    <property type="entry name" value="MSH_acetyltransferase"/>
    <property type="match status" value="1"/>
</dbReference>
<dbReference type="OrthoDB" id="3208058at2"/>
<dbReference type="EMBL" id="CM001440">
    <property type="protein sequence ID" value="EHR63756.1"/>
    <property type="molecule type" value="Genomic_DNA"/>
</dbReference>
<dbReference type="eggNOG" id="COG0456">
    <property type="taxonomic scope" value="Bacteria"/>
</dbReference>
<evidence type="ECO:0000313" key="6">
    <source>
        <dbReference type="EMBL" id="EHR63756.1"/>
    </source>
</evidence>
<keyword evidence="3 4" id="KW-0012">Acyltransferase</keyword>
<dbReference type="PROSITE" id="PS51186">
    <property type="entry name" value="GNAT"/>
    <property type="match status" value="2"/>
</dbReference>
<feature type="binding site" evidence="4">
    <location>
        <position position="223"/>
    </location>
    <ligand>
        <name>1D-myo-inositol 2-(L-cysteinylamino)-2-deoxy-alpha-D-glucopyranoside</name>
        <dbReference type="ChEBI" id="CHEBI:58887"/>
    </ligand>
</feature>
<dbReference type="GO" id="GO:0035447">
    <property type="term" value="F:mycothiol synthase activity"/>
    <property type="evidence" value="ECO:0007669"/>
    <property type="project" value="UniProtKB-UniRule"/>
</dbReference>
<keyword evidence="1 4" id="KW-0808">Transferase</keyword>
<feature type="domain" description="N-acetyltransferase" evidence="5">
    <location>
        <begin position="5"/>
        <end position="159"/>
    </location>
</feature>
<sequence length="307" mass="33689">MRDFVWADELTDERTEDVRALLLAARETDGRPDVEPGGPLPGEFSGPRHLLCSVGEGPATVLVAYAHLDPRGDAFGRQVAELVVHPAHRRRGHGTATLDEVLRAATGPLRVWSHGDHPAAARLAERFGLSRARELLVMGVSSAEQEWPEPALPDGVRLRTFEPGRDEQAVIDVNARAFDWHPEQSAFDVKALREAQRENWFDAEGFFLAENTDGRVVGFHWTKVHPPNPNRFGGQPVGEVYVVGVDPDAQGGGLGKALTLAGLRHLRRRGLEQVILYVEGDNAPAVAVYRKLGFEVVETDVQYARGA</sequence>
<dbReference type="AlphaFoldDB" id="H5XNC3"/>
<feature type="binding site" evidence="4">
    <location>
        <begin position="82"/>
        <end position="84"/>
    </location>
    <ligand>
        <name>acetyl-CoA</name>
        <dbReference type="ChEBI" id="CHEBI:57288"/>
        <label>1</label>
    </ligand>
</feature>
<comment type="catalytic activity">
    <reaction evidence="4">
        <text>1D-myo-inositol 2-(L-cysteinylamino)-2-deoxy-alpha-D-glucopyranoside + acetyl-CoA = mycothiol + CoA + H(+)</text>
        <dbReference type="Rhea" id="RHEA:26172"/>
        <dbReference type="ChEBI" id="CHEBI:15378"/>
        <dbReference type="ChEBI" id="CHEBI:16768"/>
        <dbReference type="ChEBI" id="CHEBI:57287"/>
        <dbReference type="ChEBI" id="CHEBI:57288"/>
        <dbReference type="ChEBI" id="CHEBI:58887"/>
        <dbReference type="EC" id="2.3.1.189"/>
    </reaction>
</comment>
<dbReference type="InterPro" id="IPR017813">
    <property type="entry name" value="Mycothiol_AcTrfase"/>
</dbReference>
<feature type="binding site" evidence="4">
    <location>
        <begin position="250"/>
        <end position="256"/>
    </location>
    <ligand>
        <name>acetyl-CoA</name>
        <dbReference type="ChEBI" id="CHEBI:57288"/>
        <label>2</label>
    </ligand>
</feature>
<comment type="function">
    <text evidence="4">Catalyzes the transfer of acetyl from acetyl-CoA to desacetylmycothiol (Cys-GlcN-Ins) to form mycothiol.</text>
</comment>
<reference evidence="6 7" key="1">
    <citation type="submission" date="2011-11" db="EMBL/GenBank/DDBJ databases">
        <title>The Noncontiguous Finished sequence of Saccharomonospora cyanea NA-134.</title>
        <authorList>
            <consortium name="US DOE Joint Genome Institute"/>
            <person name="Lucas S."/>
            <person name="Han J."/>
            <person name="Lapidus A."/>
            <person name="Cheng J.-F."/>
            <person name="Goodwin L."/>
            <person name="Pitluck S."/>
            <person name="Peters L."/>
            <person name="Ovchinnikova G."/>
            <person name="Lu M."/>
            <person name="Detter J.C."/>
            <person name="Han C."/>
            <person name="Tapia R."/>
            <person name="Land M."/>
            <person name="Hauser L."/>
            <person name="Kyrpides N."/>
            <person name="Ivanova N."/>
            <person name="Pagani I."/>
            <person name="Brambilla E.-M."/>
            <person name="Klenk H.-P."/>
            <person name="Woyke T."/>
        </authorList>
    </citation>
    <scope>NUCLEOTIDE SEQUENCE [LARGE SCALE GENOMIC DNA]</scope>
    <source>
        <strain evidence="6 7">NA-134</strain>
    </source>
</reference>
<feature type="binding site" evidence="4">
    <location>
        <position position="239"/>
    </location>
    <ligand>
        <name>1D-myo-inositol 2-(L-cysteinylamino)-2-deoxy-alpha-D-glucopyranoside</name>
        <dbReference type="ChEBI" id="CHEBI:58887"/>
    </ligand>
</feature>
<dbReference type="InterPro" id="IPR050276">
    <property type="entry name" value="MshD_Acetyltransferase"/>
</dbReference>
<dbReference type="InterPro" id="IPR000182">
    <property type="entry name" value="GNAT_dom"/>
</dbReference>
<organism evidence="6 7">
    <name type="scientific">Saccharomonospora cyanea NA-134</name>
    <dbReference type="NCBI Taxonomy" id="882082"/>
    <lineage>
        <taxon>Bacteria</taxon>
        <taxon>Bacillati</taxon>
        <taxon>Actinomycetota</taxon>
        <taxon>Actinomycetes</taxon>
        <taxon>Pseudonocardiales</taxon>
        <taxon>Pseudonocardiaceae</taxon>
        <taxon>Saccharomonospora</taxon>
    </lineage>
</organism>
<keyword evidence="2 4" id="KW-0677">Repeat</keyword>
<proteinExistence type="inferred from homology"/>
<comment type="caution">
    <text evidence="4">Lacks conserved residue(s) required for the propagation of feature annotation.</text>
</comment>